<dbReference type="InterPro" id="IPR027417">
    <property type="entry name" value="P-loop_NTPase"/>
</dbReference>
<keyword evidence="2" id="KW-0808">Transferase</keyword>
<name>A0A382PHG1_9ZZZZ</name>
<dbReference type="InterPro" id="IPR000863">
    <property type="entry name" value="Sulfotransferase_dom"/>
</dbReference>
<dbReference type="Gene3D" id="3.40.50.300">
    <property type="entry name" value="P-loop containing nucleotide triphosphate hydrolases"/>
    <property type="match status" value="1"/>
</dbReference>
<gene>
    <name evidence="4" type="ORF">METZ01_LOCUS324216</name>
</gene>
<dbReference type="EMBL" id="UINC01106595">
    <property type="protein sequence ID" value="SVC71362.1"/>
    <property type="molecule type" value="Genomic_DNA"/>
</dbReference>
<dbReference type="GO" id="GO:0008146">
    <property type="term" value="F:sulfotransferase activity"/>
    <property type="evidence" value="ECO:0007669"/>
    <property type="project" value="InterPro"/>
</dbReference>
<evidence type="ECO:0000259" key="3">
    <source>
        <dbReference type="Pfam" id="PF00685"/>
    </source>
</evidence>
<evidence type="ECO:0000256" key="1">
    <source>
        <dbReference type="ARBA" id="ARBA00005771"/>
    </source>
</evidence>
<sequence>MDNKQNTTWIATVPRTGSMWTTNVVREIFYYSNINVLPKTQTQAEEDYFNLFERQAFSDQNEKNHYVLKVHTFIEDINIPRSKLITNIRNPYDICASYYQFMKCDIDTAINAALSLPILIDHYKKWDAKNFFIVKYEEIEEPSSKLVLELSEFLGAHLDENAALSIWKKFSKNSVRKIIADNDKSLSDKISKKQEIDAREVVILEKNNYRSFDLSTGFQTGHISERKTGEWRLVFSETETHKIVEALDNTAKKFGYRSEKY</sequence>
<organism evidence="4">
    <name type="scientific">marine metagenome</name>
    <dbReference type="NCBI Taxonomy" id="408172"/>
    <lineage>
        <taxon>unclassified sequences</taxon>
        <taxon>metagenomes</taxon>
        <taxon>ecological metagenomes</taxon>
    </lineage>
</organism>
<dbReference type="SUPFAM" id="SSF52540">
    <property type="entry name" value="P-loop containing nucleoside triphosphate hydrolases"/>
    <property type="match status" value="1"/>
</dbReference>
<dbReference type="PANTHER" id="PTHR11783">
    <property type="entry name" value="SULFOTRANSFERASE SULT"/>
    <property type="match status" value="1"/>
</dbReference>
<dbReference type="Pfam" id="PF00685">
    <property type="entry name" value="Sulfotransfer_1"/>
    <property type="match status" value="1"/>
</dbReference>
<dbReference type="AlphaFoldDB" id="A0A382PHG1"/>
<evidence type="ECO:0000256" key="2">
    <source>
        <dbReference type="ARBA" id="ARBA00022679"/>
    </source>
</evidence>
<evidence type="ECO:0000313" key="4">
    <source>
        <dbReference type="EMBL" id="SVC71362.1"/>
    </source>
</evidence>
<comment type="similarity">
    <text evidence="1">Belongs to the sulfotransferase 1 family.</text>
</comment>
<feature type="domain" description="Sulfotransferase" evidence="3">
    <location>
        <begin position="7"/>
        <end position="195"/>
    </location>
</feature>
<reference evidence="4" key="1">
    <citation type="submission" date="2018-05" db="EMBL/GenBank/DDBJ databases">
        <authorList>
            <person name="Lanie J.A."/>
            <person name="Ng W.-L."/>
            <person name="Kazmierczak K.M."/>
            <person name="Andrzejewski T.M."/>
            <person name="Davidsen T.M."/>
            <person name="Wayne K.J."/>
            <person name="Tettelin H."/>
            <person name="Glass J.I."/>
            <person name="Rusch D."/>
            <person name="Podicherti R."/>
            <person name="Tsui H.-C.T."/>
            <person name="Winkler M.E."/>
        </authorList>
    </citation>
    <scope>NUCLEOTIDE SEQUENCE</scope>
</reference>
<accession>A0A382PHG1</accession>
<protein>
    <recommendedName>
        <fullName evidence="3">Sulfotransferase domain-containing protein</fullName>
    </recommendedName>
</protein>
<proteinExistence type="inferred from homology"/>